<feature type="non-terminal residue" evidence="3">
    <location>
        <position position="1"/>
    </location>
</feature>
<accession>A0A382GXZ0</accession>
<keyword evidence="1" id="KW-0812">Transmembrane</keyword>
<reference evidence="3" key="1">
    <citation type="submission" date="2018-05" db="EMBL/GenBank/DDBJ databases">
        <authorList>
            <person name="Lanie J.A."/>
            <person name="Ng W.-L."/>
            <person name="Kazmierczak K.M."/>
            <person name="Andrzejewski T.M."/>
            <person name="Davidsen T.M."/>
            <person name="Wayne K.J."/>
            <person name="Tettelin H."/>
            <person name="Glass J.I."/>
            <person name="Rusch D."/>
            <person name="Podicherti R."/>
            <person name="Tsui H.-C.T."/>
            <person name="Winkler M.E."/>
        </authorList>
    </citation>
    <scope>NUCLEOTIDE SEQUENCE</scope>
</reference>
<proteinExistence type="predicted"/>
<protein>
    <recommendedName>
        <fullName evidence="2">Major facilitator superfamily (MFS) profile domain-containing protein</fullName>
    </recommendedName>
</protein>
<feature type="transmembrane region" description="Helical" evidence="1">
    <location>
        <begin position="355"/>
        <end position="375"/>
    </location>
</feature>
<feature type="transmembrane region" description="Helical" evidence="1">
    <location>
        <begin position="293"/>
        <end position="312"/>
    </location>
</feature>
<feature type="transmembrane region" description="Helical" evidence="1">
    <location>
        <begin position="381"/>
        <end position="403"/>
    </location>
</feature>
<feature type="domain" description="Major facilitator superfamily (MFS) profile" evidence="2">
    <location>
        <begin position="1"/>
        <end position="407"/>
    </location>
</feature>
<feature type="transmembrane region" description="Helical" evidence="1">
    <location>
        <begin position="73"/>
        <end position="96"/>
    </location>
</feature>
<evidence type="ECO:0000259" key="2">
    <source>
        <dbReference type="PROSITE" id="PS50850"/>
    </source>
</evidence>
<name>A0A382GXZ0_9ZZZZ</name>
<feature type="transmembrane region" description="Helical" evidence="1">
    <location>
        <begin position="229"/>
        <end position="254"/>
    </location>
</feature>
<dbReference type="SUPFAM" id="SSF103473">
    <property type="entry name" value="MFS general substrate transporter"/>
    <property type="match status" value="1"/>
</dbReference>
<sequence length="426" mass="45421">VVVGASGTAVFARMAPNITTLTVFIYPLSQERGWSRTVISGAVSAGALIALVLSPAIGWAIDRFGVRPIMTISMVVLGVAMISLAWATVPITFYLAYAIARVVFHVPAPIGSTTVAARWFIDRRGKAIGIIFLCGALGGLVFTMQSALMIDYFGIKAAWISLGVVVLMISVIPQLFLVVERPEDMGLHPDNRLLENVCGLDSSPSNRRVSSVSLNEEWQLREALKTRSFWMLLLMGSGMLCVNTGISTHIGAYYRDQGLTLAVSASAISFGWLTAAIGSIAWGWLIDRLHARVVYSLVFILLGTMSLYVLGVDSPVEAYVEACFIGLVSSGSNLVISVIYADYFGRTSLGKIRSIGEIGVLIGQAAGPLIAGLLFDVRGSYTSAFLLFSGIGFACSMLVLIAVPPVRGTARPLTIEPASADQDVTA</sequence>
<dbReference type="InterPro" id="IPR011701">
    <property type="entry name" value="MFS"/>
</dbReference>
<feature type="transmembrane region" description="Helical" evidence="1">
    <location>
        <begin position="318"/>
        <end position="343"/>
    </location>
</feature>
<dbReference type="GO" id="GO:0022857">
    <property type="term" value="F:transmembrane transporter activity"/>
    <property type="evidence" value="ECO:0007669"/>
    <property type="project" value="InterPro"/>
</dbReference>
<dbReference type="Gene3D" id="1.20.1250.20">
    <property type="entry name" value="MFS general substrate transporter like domains"/>
    <property type="match status" value="2"/>
</dbReference>
<keyword evidence="1" id="KW-1133">Transmembrane helix</keyword>
<dbReference type="AlphaFoldDB" id="A0A382GXZ0"/>
<dbReference type="Pfam" id="PF07690">
    <property type="entry name" value="MFS_1"/>
    <property type="match status" value="1"/>
</dbReference>
<dbReference type="PROSITE" id="PS50850">
    <property type="entry name" value="MFS"/>
    <property type="match status" value="1"/>
</dbReference>
<dbReference type="PANTHER" id="PTHR11360:SF290">
    <property type="entry name" value="MONOCARBOXYLATE MFS PERMEASE"/>
    <property type="match status" value="1"/>
</dbReference>
<dbReference type="EMBL" id="UINC01057899">
    <property type="protein sequence ID" value="SVB79557.1"/>
    <property type="molecule type" value="Genomic_DNA"/>
</dbReference>
<organism evidence="3">
    <name type="scientific">marine metagenome</name>
    <dbReference type="NCBI Taxonomy" id="408172"/>
    <lineage>
        <taxon>unclassified sequences</taxon>
        <taxon>metagenomes</taxon>
        <taxon>ecological metagenomes</taxon>
    </lineage>
</organism>
<dbReference type="InterPro" id="IPR050327">
    <property type="entry name" value="Proton-linked_MCT"/>
</dbReference>
<feature type="transmembrane region" description="Helical" evidence="1">
    <location>
        <begin position="156"/>
        <end position="179"/>
    </location>
</feature>
<dbReference type="InterPro" id="IPR020846">
    <property type="entry name" value="MFS_dom"/>
</dbReference>
<feature type="transmembrane region" description="Helical" evidence="1">
    <location>
        <begin position="260"/>
        <end position="286"/>
    </location>
</feature>
<feature type="transmembrane region" description="Helical" evidence="1">
    <location>
        <begin position="128"/>
        <end position="150"/>
    </location>
</feature>
<feature type="transmembrane region" description="Helical" evidence="1">
    <location>
        <begin position="38"/>
        <end position="61"/>
    </location>
</feature>
<keyword evidence="1" id="KW-0472">Membrane</keyword>
<feature type="transmembrane region" description="Helical" evidence="1">
    <location>
        <begin position="102"/>
        <end position="121"/>
    </location>
</feature>
<evidence type="ECO:0000313" key="3">
    <source>
        <dbReference type="EMBL" id="SVB79557.1"/>
    </source>
</evidence>
<dbReference type="PANTHER" id="PTHR11360">
    <property type="entry name" value="MONOCARBOXYLATE TRANSPORTER"/>
    <property type="match status" value="1"/>
</dbReference>
<evidence type="ECO:0000256" key="1">
    <source>
        <dbReference type="SAM" id="Phobius"/>
    </source>
</evidence>
<gene>
    <name evidence="3" type="ORF">METZ01_LOCUS232411</name>
</gene>
<dbReference type="InterPro" id="IPR036259">
    <property type="entry name" value="MFS_trans_sf"/>
</dbReference>